<dbReference type="PANTHER" id="PTHR48079:SF6">
    <property type="entry name" value="NAD(P)-BINDING DOMAIN-CONTAINING PROTEIN-RELATED"/>
    <property type="match status" value="1"/>
</dbReference>
<dbReference type="OrthoDB" id="367683at2"/>
<sequence>MTDHPVFITGASGYVGRNLVRHFVSKGQTVIGLVRSDAAAARVKALGGAPVIGDVLTSDLAPLMAGAGVLIHAAASLDHGPGAQAAADNREGTRRTFIAARDAGLTTAVQISTDSVLQSGQPLHNVTEDTPYPARPAGAYSAGKAQAEVIARGFSDDMRVLILRPRMVWGRDDSTALPTLVAAVKSGKFAWISGGDYLSSTTHIANLCHGVDLAIARGRAGQVYHITDGAPRTFRKTVTGLLATQGLAASHKSVPRGLLRSIAQTGDALYRLSGGRIRGPLSFQEYATSAVEITLNSLKAQRDLGYAPVITWEDGLAELRAASDRSDQPAVNADVLTGDIARAL</sequence>
<keyword evidence="3" id="KW-1185">Reference proteome</keyword>
<dbReference type="GO" id="GO:0005737">
    <property type="term" value="C:cytoplasm"/>
    <property type="evidence" value="ECO:0007669"/>
    <property type="project" value="TreeGrafter"/>
</dbReference>
<gene>
    <name evidence="2" type="primary">nsdHL</name>
    <name evidence="2" type="ordered locus">KVU_0196</name>
</gene>
<dbReference type="InterPro" id="IPR051783">
    <property type="entry name" value="NAD(P)-dependent_oxidoreduct"/>
</dbReference>
<accession>F9Y8X8</accession>
<protein>
    <submittedName>
        <fullName evidence="2">NAD-dependent epimerase/dehydratase</fullName>
    </submittedName>
</protein>
<dbReference type="Pfam" id="PF01370">
    <property type="entry name" value="Epimerase"/>
    <property type="match status" value="1"/>
</dbReference>
<evidence type="ECO:0000313" key="3">
    <source>
        <dbReference type="Proteomes" id="UP000000692"/>
    </source>
</evidence>
<name>F9Y8X8_KETVW</name>
<dbReference type="EMBL" id="CP002018">
    <property type="protein sequence ID" value="AEM40034.1"/>
    <property type="molecule type" value="Genomic_DNA"/>
</dbReference>
<dbReference type="PANTHER" id="PTHR48079">
    <property type="entry name" value="PROTEIN YEEZ"/>
    <property type="match status" value="1"/>
</dbReference>
<proteinExistence type="predicted"/>
<evidence type="ECO:0000313" key="2">
    <source>
        <dbReference type="EMBL" id="AEM40034.1"/>
    </source>
</evidence>
<dbReference type="RefSeq" id="WP_013383456.1">
    <property type="nucleotide sequence ID" value="NC_017384.1"/>
</dbReference>
<dbReference type="AlphaFoldDB" id="F9Y8X8"/>
<dbReference type="Gene3D" id="3.40.50.720">
    <property type="entry name" value="NAD(P)-binding Rossmann-like Domain"/>
    <property type="match status" value="1"/>
</dbReference>
<reference evidence="2 3" key="1">
    <citation type="journal article" date="2011" name="J. Bacteriol.">
        <title>Complete genome sequence of the industrial strain Ketogulonicigenium vulgare WSH-001.</title>
        <authorList>
            <person name="Liu L."/>
            <person name="Li Y."/>
            <person name="Zhang J."/>
            <person name="Zhou Z."/>
            <person name="Liu J."/>
            <person name="Li X."/>
            <person name="Zhou J."/>
            <person name="Du G."/>
            <person name="Wang L."/>
            <person name="Chen J."/>
        </authorList>
    </citation>
    <scope>NUCLEOTIDE SEQUENCE [LARGE SCALE GENOMIC DNA]</scope>
    <source>
        <strain evidence="2 3">WSH-001</strain>
    </source>
</reference>
<evidence type="ECO:0000259" key="1">
    <source>
        <dbReference type="Pfam" id="PF01370"/>
    </source>
</evidence>
<dbReference type="InterPro" id="IPR001509">
    <property type="entry name" value="Epimerase_deHydtase"/>
</dbReference>
<dbReference type="KEGG" id="kvl:KVU_0196"/>
<dbReference type="PATRIC" id="fig|759362.5.peg.209"/>
<dbReference type="HOGENOM" id="CLU_007383_6_1_5"/>
<organism evidence="2 3">
    <name type="scientific">Ketogulonicigenium vulgare (strain WSH-001)</name>
    <dbReference type="NCBI Taxonomy" id="759362"/>
    <lineage>
        <taxon>Bacteria</taxon>
        <taxon>Pseudomonadati</taxon>
        <taxon>Pseudomonadota</taxon>
        <taxon>Alphaproteobacteria</taxon>
        <taxon>Rhodobacterales</taxon>
        <taxon>Roseobacteraceae</taxon>
        <taxon>Ketogulonicigenium</taxon>
    </lineage>
</organism>
<dbReference type="SUPFAM" id="SSF51735">
    <property type="entry name" value="NAD(P)-binding Rossmann-fold domains"/>
    <property type="match status" value="1"/>
</dbReference>
<dbReference type="eggNOG" id="COG0451">
    <property type="taxonomic scope" value="Bacteria"/>
</dbReference>
<dbReference type="InterPro" id="IPR036291">
    <property type="entry name" value="NAD(P)-bd_dom_sf"/>
</dbReference>
<dbReference type="GO" id="GO:0004029">
    <property type="term" value="F:aldehyde dehydrogenase (NAD+) activity"/>
    <property type="evidence" value="ECO:0007669"/>
    <property type="project" value="TreeGrafter"/>
</dbReference>
<dbReference type="Proteomes" id="UP000000692">
    <property type="component" value="Chromosome"/>
</dbReference>
<feature type="domain" description="NAD-dependent epimerase/dehydratase" evidence="1">
    <location>
        <begin position="6"/>
        <end position="226"/>
    </location>
</feature>